<sequence>MNRTLFRTLILLIFLIRFGTHVQEAFPATYNSPDTLNAKTAKSYHQKAYGLRLTDPQLSLSFARRAESIALKIGDSNELAEAYRISGIAFTYLNERDSAINKYLKSLSLFQKNEDELGEARVSNNIANIWVDIDYEKSLVYFKRVLKIALKRNVKDLTAGAYLNIGNAYYQNKQYKISLDNYEKSRKIFTVTKNTIGLTQSLQNIGLIYYRTGNLELAENYLLLAKARAQEYSLNNTIAMLNLTLSSIYMAKNNFPAASNCITEGLAFANLIGDEHRKKQFIYSLYELEKKQNNFKEALGYLKEVYIYDSLNYRRNLASNIGLVQQTFKQQQTQKENELTIQSQRNAKKLSLAIGIVAVLSFFVIFLLIKSNRRSKESNQQLQELNDEIITQKNKVDRINHQLEELIAERTKDLIIKNQKLSEYSSHLSHQIRGPVATLKGLMMLVEENMVQSNEIAPQIKKCVDDIDTKIMDINDALNDPTKKGLS</sequence>
<gene>
    <name evidence="4" type="ORF">BCY91_09455</name>
</gene>
<keyword evidence="3" id="KW-0812">Transmembrane</keyword>
<evidence type="ECO:0000256" key="1">
    <source>
        <dbReference type="PROSITE-ProRule" id="PRU00339"/>
    </source>
</evidence>
<dbReference type="PANTHER" id="PTHR10098">
    <property type="entry name" value="RAPSYN-RELATED"/>
    <property type="match status" value="1"/>
</dbReference>
<dbReference type="SUPFAM" id="SSF48452">
    <property type="entry name" value="TPR-like"/>
    <property type="match status" value="2"/>
</dbReference>
<dbReference type="Gene3D" id="1.25.40.10">
    <property type="entry name" value="Tetratricopeptide repeat domain"/>
    <property type="match status" value="3"/>
</dbReference>
<name>A0A419S3A6_9SPHI</name>
<keyword evidence="2" id="KW-0175">Coiled coil</keyword>
<dbReference type="Proteomes" id="UP000283433">
    <property type="component" value="Unassembled WGS sequence"/>
</dbReference>
<dbReference type="PROSITE" id="PS50005">
    <property type="entry name" value="TPR"/>
    <property type="match status" value="1"/>
</dbReference>
<dbReference type="PANTHER" id="PTHR10098:SF108">
    <property type="entry name" value="TETRATRICOPEPTIDE REPEAT PROTEIN 28"/>
    <property type="match status" value="1"/>
</dbReference>
<dbReference type="OrthoDB" id="978216at2"/>
<dbReference type="InterPro" id="IPR036097">
    <property type="entry name" value="HisK_dim/P_sf"/>
</dbReference>
<evidence type="ECO:0000313" key="4">
    <source>
        <dbReference type="EMBL" id="RKD13778.1"/>
    </source>
</evidence>
<accession>A0A419S3A6</accession>
<dbReference type="InterPro" id="IPR011990">
    <property type="entry name" value="TPR-like_helical_dom_sf"/>
</dbReference>
<keyword evidence="5" id="KW-1185">Reference proteome</keyword>
<keyword evidence="3" id="KW-0472">Membrane</keyword>
<feature type="repeat" description="TPR" evidence="1">
    <location>
        <begin position="80"/>
        <end position="113"/>
    </location>
</feature>
<proteinExistence type="predicted"/>
<feature type="transmembrane region" description="Helical" evidence="3">
    <location>
        <begin position="350"/>
        <end position="369"/>
    </location>
</feature>
<dbReference type="EMBL" id="MBTA01000027">
    <property type="protein sequence ID" value="RKD13778.1"/>
    <property type="molecule type" value="Genomic_DNA"/>
</dbReference>
<evidence type="ECO:0000256" key="2">
    <source>
        <dbReference type="SAM" id="Coils"/>
    </source>
</evidence>
<dbReference type="SMART" id="SM00028">
    <property type="entry name" value="TPR"/>
    <property type="match status" value="4"/>
</dbReference>
<dbReference type="SUPFAM" id="SSF47384">
    <property type="entry name" value="Homodimeric domain of signal transducing histidine kinase"/>
    <property type="match status" value="1"/>
</dbReference>
<dbReference type="GO" id="GO:0000155">
    <property type="term" value="F:phosphorelay sensor kinase activity"/>
    <property type="evidence" value="ECO:0007669"/>
    <property type="project" value="InterPro"/>
</dbReference>
<protein>
    <submittedName>
        <fullName evidence="4">Uncharacterized protein</fullName>
    </submittedName>
</protein>
<evidence type="ECO:0000256" key="3">
    <source>
        <dbReference type="SAM" id="Phobius"/>
    </source>
</evidence>
<dbReference type="AlphaFoldDB" id="A0A419S3A6"/>
<feature type="coiled-coil region" evidence="2">
    <location>
        <begin position="368"/>
        <end position="409"/>
    </location>
</feature>
<dbReference type="InterPro" id="IPR019734">
    <property type="entry name" value="TPR_rpt"/>
</dbReference>
<dbReference type="Pfam" id="PF13424">
    <property type="entry name" value="TPR_12"/>
    <property type="match status" value="1"/>
</dbReference>
<comment type="caution">
    <text evidence="4">The sequence shown here is derived from an EMBL/GenBank/DDBJ whole genome shotgun (WGS) entry which is preliminary data.</text>
</comment>
<keyword evidence="3" id="KW-1133">Transmembrane helix</keyword>
<reference evidence="4 5" key="1">
    <citation type="submission" date="2016-07" db="EMBL/GenBank/DDBJ databases">
        <title>Genome of Pelobium manganitolerans.</title>
        <authorList>
            <person name="Wu S."/>
            <person name="Wang G."/>
        </authorList>
    </citation>
    <scope>NUCLEOTIDE SEQUENCE [LARGE SCALE GENOMIC DNA]</scope>
    <source>
        <strain evidence="4 5">YS-25</strain>
    </source>
</reference>
<keyword evidence="1" id="KW-0802">TPR repeat</keyword>
<evidence type="ECO:0000313" key="5">
    <source>
        <dbReference type="Proteomes" id="UP000283433"/>
    </source>
</evidence>
<organism evidence="4 5">
    <name type="scientific">Pelobium manganitolerans</name>
    <dbReference type="NCBI Taxonomy" id="1842495"/>
    <lineage>
        <taxon>Bacteria</taxon>
        <taxon>Pseudomonadati</taxon>
        <taxon>Bacteroidota</taxon>
        <taxon>Sphingobacteriia</taxon>
        <taxon>Sphingobacteriales</taxon>
        <taxon>Sphingobacteriaceae</taxon>
        <taxon>Pelobium</taxon>
    </lineage>
</organism>